<name>A0ABW6UI41_9ACTN</name>
<keyword evidence="2" id="KW-1185">Reference proteome</keyword>
<comment type="caution">
    <text evidence="1">The sequence shown here is derived from an EMBL/GenBank/DDBJ whole genome shotgun (WGS) entry which is preliminary data.</text>
</comment>
<evidence type="ECO:0000313" key="1">
    <source>
        <dbReference type="EMBL" id="MFF4523096.1"/>
    </source>
</evidence>
<evidence type="ECO:0000313" key="2">
    <source>
        <dbReference type="Proteomes" id="UP001602058"/>
    </source>
</evidence>
<proteinExistence type="predicted"/>
<sequence length="299" mass="30397">MTSLPLSADTGLSRRRMLLGTGLTAGALLGALPGASRAAAAGKAPVYDVVVAAGSVTAPAKVPAGPVSFRVGTPTEGGMGLPLVQLRVPVDKYLDDLTAMTNAPTPAEAAAAAAVVESESVNLGGAAVLPGTDAVFTQILWPGTYYFIAYDFDSSERPVAHRLTVEGVGNGEPPVPVDVIRHTPSGFWVSGGGQLRAGGTHLVINDSGVLNEAVLLPVRPGTTAAEVDAFFAALRDGTAPPSYPITGGAAGSPPLSPGRSARVGLRLRPGGYVLSSWITSTTTGRPRVFDGFYKLVTLA</sequence>
<protein>
    <recommendedName>
        <fullName evidence="3">Secreted protein</fullName>
    </recommendedName>
</protein>
<dbReference type="InterPro" id="IPR006311">
    <property type="entry name" value="TAT_signal"/>
</dbReference>
<reference evidence="1 2" key="1">
    <citation type="submission" date="2024-10" db="EMBL/GenBank/DDBJ databases">
        <title>The Natural Products Discovery Center: Release of the First 8490 Sequenced Strains for Exploring Actinobacteria Biosynthetic Diversity.</title>
        <authorList>
            <person name="Kalkreuter E."/>
            <person name="Kautsar S.A."/>
            <person name="Yang D."/>
            <person name="Bader C.D."/>
            <person name="Teijaro C.N."/>
            <person name="Fluegel L."/>
            <person name="Davis C.M."/>
            <person name="Simpson J.R."/>
            <person name="Lauterbach L."/>
            <person name="Steele A.D."/>
            <person name="Gui C."/>
            <person name="Meng S."/>
            <person name="Li G."/>
            <person name="Viehrig K."/>
            <person name="Ye F."/>
            <person name="Su P."/>
            <person name="Kiefer A.F."/>
            <person name="Nichols A."/>
            <person name="Cepeda A.J."/>
            <person name="Yan W."/>
            <person name="Fan B."/>
            <person name="Jiang Y."/>
            <person name="Adhikari A."/>
            <person name="Zheng C.-J."/>
            <person name="Schuster L."/>
            <person name="Cowan T.M."/>
            <person name="Smanski M.J."/>
            <person name="Chevrette M.G."/>
            <person name="De Carvalho L.P.S."/>
            <person name="Shen B."/>
        </authorList>
    </citation>
    <scope>NUCLEOTIDE SEQUENCE [LARGE SCALE GENOMIC DNA]</scope>
    <source>
        <strain evidence="1 2">NPDC001390</strain>
    </source>
</reference>
<accession>A0ABW6UI41</accession>
<dbReference type="EMBL" id="JBIAWJ010000007">
    <property type="protein sequence ID" value="MFF4523096.1"/>
    <property type="molecule type" value="Genomic_DNA"/>
</dbReference>
<gene>
    <name evidence="1" type="ORF">ACFY1D_16985</name>
</gene>
<dbReference type="RefSeq" id="WP_387887204.1">
    <property type="nucleotide sequence ID" value="NZ_JBIAWJ010000007.1"/>
</dbReference>
<dbReference type="PROSITE" id="PS51318">
    <property type="entry name" value="TAT"/>
    <property type="match status" value="1"/>
</dbReference>
<organism evidence="1 2">
    <name type="scientific">Streptomyces bluensis</name>
    <dbReference type="NCBI Taxonomy" id="33897"/>
    <lineage>
        <taxon>Bacteria</taxon>
        <taxon>Bacillati</taxon>
        <taxon>Actinomycetota</taxon>
        <taxon>Actinomycetes</taxon>
        <taxon>Kitasatosporales</taxon>
        <taxon>Streptomycetaceae</taxon>
        <taxon>Streptomyces</taxon>
    </lineage>
</organism>
<dbReference type="Proteomes" id="UP001602058">
    <property type="component" value="Unassembled WGS sequence"/>
</dbReference>
<evidence type="ECO:0008006" key="3">
    <source>
        <dbReference type="Google" id="ProtNLM"/>
    </source>
</evidence>